<dbReference type="AlphaFoldDB" id="A0A167JUU8"/>
<comment type="caution">
    <text evidence="13">The sequence shown here is derived from an EMBL/GenBank/DDBJ whole genome shotgun (WGS) entry which is preliminary data.</text>
</comment>
<dbReference type="InterPro" id="IPR004089">
    <property type="entry name" value="MCPsignal_dom"/>
</dbReference>
<gene>
    <name evidence="13" type="ORF">N478_06455</name>
</gene>
<dbReference type="PRINTS" id="PR00260">
    <property type="entry name" value="CHEMTRNSDUCR"/>
</dbReference>
<dbReference type="InterPro" id="IPR004090">
    <property type="entry name" value="Chemotax_Me-accpt_rcpt"/>
</dbReference>
<dbReference type="EMBL" id="AUXX01000045">
    <property type="protein sequence ID" value="KZN61702.1"/>
    <property type="molecule type" value="Genomic_DNA"/>
</dbReference>
<evidence type="ECO:0000256" key="9">
    <source>
        <dbReference type="SAM" id="Phobius"/>
    </source>
</evidence>
<dbReference type="PANTHER" id="PTHR32089">
    <property type="entry name" value="METHYL-ACCEPTING CHEMOTAXIS PROTEIN MCPB"/>
    <property type="match status" value="1"/>
</dbReference>
<keyword evidence="3 9" id="KW-0812">Transmembrane</keyword>
<sequence length="544" mass="58960">MNFKSLQVKYSLLFIAISVFFVVVVSINLFLISKTERSLDEVGNKFNPAISAVINADRDLYQALSAEQHVLYITDLQAGFKALYADYQENAQQALDRMNKYRAFMADYPSALAPLRGFDSQYKTWLSDSQRVFDLIRQGKRDAAIVQSEGPAMQSFNALRDYFNVAGEAADSISGRVSSESISEVNSTLTVILIFSAIVIGMIIAIGMIAPKKMANALNDLVYQLRDMSKGDGDLTKRINSTREDELGDVAREFDNFVAGLSELIRTIVDETVAVTNGVEALERGSKSIHDTCSNQLQAIEVIVTAVNEMSYAIKEVAENASSTAQDLTDVNQLTDEGTKVTNKTVDEINALSDIIATASQTISKVSEDSTNITSVLDVIRGIAEQTNLLALNAAIEAARAGEQGRGFAVVADEVRTLASKTQQSTENIQEMIANLQQGVGQAVSSIEKGNDSTQSTVDCSAQTLESLGQIATASQRVSDMALQTATATEEQSKVTDDISSNLTRMSEGTRENFDTAVENESVADQAMVSAKRLRQAVGGFKLD</sequence>
<evidence type="ECO:0000259" key="10">
    <source>
        <dbReference type="PROSITE" id="PS50111"/>
    </source>
</evidence>
<evidence type="ECO:0000259" key="11">
    <source>
        <dbReference type="PROSITE" id="PS50192"/>
    </source>
</evidence>
<dbReference type="FunFam" id="1.10.287.950:FF:000001">
    <property type="entry name" value="Methyl-accepting chemotaxis sensory transducer"/>
    <property type="match status" value="1"/>
</dbReference>
<keyword evidence="6 8" id="KW-0807">Transducer</keyword>
<dbReference type="InterPro" id="IPR003660">
    <property type="entry name" value="HAMP_dom"/>
</dbReference>
<dbReference type="PROSITE" id="PS50192">
    <property type="entry name" value="T_SNARE"/>
    <property type="match status" value="1"/>
</dbReference>
<dbReference type="SMART" id="SM00304">
    <property type="entry name" value="HAMP"/>
    <property type="match status" value="1"/>
</dbReference>
<protein>
    <recommendedName>
        <fullName evidence="15">Methyl-accepting chemotaxis protein</fullName>
    </recommendedName>
</protein>
<evidence type="ECO:0000256" key="7">
    <source>
        <dbReference type="ARBA" id="ARBA00029447"/>
    </source>
</evidence>
<evidence type="ECO:0000259" key="12">
    <source>
        <dbReference type="PROSITE" id="PS50885"/>
    </source>
</evidence>
<dbReference type="Pfam" id="PF00015">
    <property type="entry name" value="MCPsignal"/>
    <property type="match status" value="1"/>
</dbReference>
<dbReference type="PATRIC" id="fig|1365257.3.peg.4606"/>
<feature type="domain" description="HAMP" evidence="12">
    <location>
        <begin position="212"/>
        <end position="266"/>
    </location>
</feature>
<organism evidence="13 14">
    <name type="scientific">Pseudoalteromonas luteoviolacea S4060-1</name>
    <dbReference type="NCBI Taxonomy" id="1365257"/>
    <lineage>
        <taxon>Bacteria</taxon>
        <taxon>Pseudomonadati</taxon>
        <taxon>Pseudomonadota</taxon>
        <taxon>Gammaproteobacteria</taxon>
        <taxon>Alteromonadales</taxon>
        <taxon>Pseudoalteromonadaceae</taxon>
        <taxon>Pseudoalteromonas</taxon>
    </lineage>
</organism>
<dbReference type="RefSeq" id="WP_063382766.1">
    <property type="nucleotide sequence ID" value="NZ_AUXX01000045.1"/>
</dbReference>
<dbReference type="PANTHER" id="PTHR32089:SF119">
    <property type="entry name" value="METHYL-ACCEPTING CHEMOTAXIS PROTEIN CTPL"/>
    <property type="match status" value="1"/>
</dbReference>
<dbReference type="SUPFAM" id="SSF58104">
    <property type="entry name" value="Methyl-accepting chemotaxis protein (MCP) signaling domain"/>
    <property type="match status" value="1"/>
</dbReference>
<feature type="transmembrane region" description="Helical" evidence="9">
    <location>
        <begin position="12"/>
        <end position="32"/>
    </location>
</feature>
<feature type="domain" description="T-SNARE coiled-coil homology" evidence="11">
    <location>
        <begin position="463"/>
        <end position="503"/>
    </location>
</feature>
<keyword evidence="5 9" id="KW-0472">Membrane</keyword>
<dbReference type="InterPro" id="IPR000727">
    <property type="entry name" value="T_SNARE_dom"/>
</dbReference>
<dbReference type="CDD" id="cd06225">
    <property type="entry name" value="HAMP"/>
    <property type="match status" value="1"/>
</dbReference>
<evidence type="ECO:0000256" key="3">
    <source>
        <dbReference type="ARBA" id="ARBA00022692"/>
    </source>
</evidence>
<dbReference type="GO" id="GO:0004888">
    <property type="term" value="F:transmembrane signaling receptor activity"/>
    <property type="evidence" value="ECO:0007669"/>
    <property type="project" value="InterPro"/>
</dbReference>
<evidence type="ECO:0008006" key="15">
    <source>
        <dbReference type="Google" id="ProtNLM"/>
    </source>
</evidence>
<evidence type="ECO:0000313" key="14">
    <source>
        <dbReference type="Proteomes" id="UP000076661"/>
    </source>
</evidence>
<evidence type="ECO:0000256" key="8">
    <source>
        <dbReference type="PROSITE-ProRule" id="PRU00284"/>
    </source>
</evidence>
<evidence type="ECO:0000256" key="2">
    <source>
        <dbReference type="ARBA" id="ARBA00022519"/>
    </source>
</evidence>
<dbReference type="Pfam" id="PF00672">
    <property type="entry name" value="HAMP"/>
    <property type="match status" value="1"/>
</dbReference>
<dbReference type="Proteomes" id="UP000076661">
    <property type="component" value="Unassembled WGS sequence"/>
</dbReference>
<dbReference type="Gene3D" id="1.10.287.950">
    <property type="entry name" value="Methyl-accepting chemotaxis protein"/>
    <property type="match status" value="1"/>
</dbReference>
<dbReference type="PROSITE" id="PS50885">
    <property type="entry name" value="HAMP"/>
    <property type="match status" value="1"/>
</dbReference>
<reference evidence="13 14" key="1">
    <citation type="submission" date="2013-07" db="EMBL/GenBank/DDBJ databases">
        <title>Comparative Genomic and Metabolomic Analysis of Twelve Strains of Pseudoalteromonas luteoviolacea.</title>
        <authorList>
            <person name="Vynne N.G."/>
            <person name="Mansson M."/>
            <person name="Gram L."/>
        </authorList>
    </citation>
    <scope>NUCLEOTIDE SEQUENCE [LARGE SCALE GENOMIC DNA]</scope>
    <source>
        <strain evidence="13 14">S4060-1</strain>
    </source>
</reference>
<evidence type="ECO:0000256" key="5">
    <source>
        <dbReference type="ARBA" id="ARBA00023136"/>
    </source>
</evidence>
<evidence type="ECO:0000313" key="13">
    <source>
        <dbReference type="EMBL" id="KZN61702.1"/>
    </source>
</evidence>
<feature type="transmembrane region" description="Helical" evidence="9">
    <location>
        <begin position="189"/>
        <end position="210"/>
    </location>
</feature>
<comment type="similarity">
    <text evidence="7">Belongs to the methyl-accepting chemotaxis (MCP) protein family.</text>
</comment>
<keyword evidence="4 9" id="KW-1133">Transmembrane helix</keyword>
<evidence type="ECO:0000256" key="1">
    <source>
        <dbReference type="ARBA" id="ARBA00004429"/>
    </source>
</evidence>
<feature type="domain" description="Methyl-accepting transducer" evidence="10">
    <location>
        <begin position="271"/>
        <end position="507"/>
    </location>
</feature>
<evidence type="ECO:0000256" key="4">
    <source>
        <dbReference type="ARBA" id="ARBA00022989"/>
    </source>
</evidence>
<dbReference type="PROSITE" id="PS50111">
    <property type="entry name" value="CHEMOTAXIS_TRANSDUC_2"/>
    <property type="match status" value="1"/>
</dbReference>
<dbReference type="CDD" id="cd11386">
    <property type="entry name" value="MCP_signal"/>
    <property type="match status" value="1"/>
</dbReference>
<proteinExistence type="inferred from homology"/>
<evidence type="ECO:0000256" key="6">
    <source>
        <dbReference type="ARBA" id="ARBA00023224"/>
    </source>
</evidence>
<dbReference type="GO" id="GO:0007165">
    <property type="term" value="P:signal transduction"/>
    <property type="evidence" value="ECO:0007669"/>
    <property type="project" value="UniProtKB-KW"/>
</dbReference>
<keyword evidence="2" id="KW-0997">Cell inner membrane</keyword>
<name>A0A167JUU8_9GAMM</name>
<keyword evidence="2" id="KW-1003">Cell membrane</keyword>
<accession>A0A167JUU8</accession>
<dbReference type="SMART" id="SM00283">
    <property type="entry name" value="MA"/>
    <property type="match status" value="1"/>
</dbReference>
<dbReference type="GO" id="GO:0006935">
    <property type="term" value="P:chemotaxis"/>
    <property type="evidence" value="ECO:0007669"/>
    <property type="project" value="InterPro"/>
</dbReference>
<dbReference type="GO" id="GO:0005886">
    <property type="term" value="C:plasma membrane"/>
    <property type="evidence" value="ECO:0007669"/>
    <property type="project" value="UniProtKB-SubCell"/>
</dbReference>
<comment type="subcellular location">
    <subcellularLocation>
        <location evidence="1">Cell inner membrane</location>
        <topology evidence="1">Multi-pass membrane protein</topology>
    </subcellularLocation>
</comment>